<dbReference type="Gene3D" id="3.50.50.60">
    <property type="entry name" value="FAD/NAD(P)-binding domain"/>
    <property type="match status" value="1"/>
</dbReference>
<dbReference type="AlphaFoldDB" id="A0AAE4UZU3"/>
<evidence type="ECO:0000256" key="3">
    <source>
        <dbReference type="ARBA" id="ARBA00022827"/>
    </source>
</evidence>
<feature type="region of interest" description="Disordered" evidence="5">
    <location>
        <begin position="154"/>
        <end position="176"/>
    </location>
</feature>
<evidence type="ECO:0000313" key="7">
    <source>
        <dbReference type="Proteomes" id="UP001185863"/>
    </source>
</evidence>
<name>A0AAE4UZU3_9NOCA</name>
<reference evidence="6" key="1">
    <citation type="submission" date="2023-10" db="EMBL/GenBank/DDBJ databases">
        <title>Development of a sustainable strategy for remediation of hydrocarbon-contaminated territories based on the waste exchange concept.</title>
        <authorList>
            <person name="Krivoruchko A."/>
        </authorList>
    </citation>
    <scope>NUCLEOTIDE SEQUENCE</scope>
    <source>
        <strain evidence="6">IEGM 68</strain>
    </source>
</reference>
<dbReference type="GO" id="GO:0050660">
    <property type="term" value="F:flavin adenine dinucleotide binding"/>
    <property type="evidence" value="ECO:0007669"/>
    <property type="project" value="InterPro"/>
</dbReference>
<dbReference type="InterPro" id="IPR032710">
    <property type="entry name" value="NTF2-like_dom_sf"/>
</dbReference>
<dbReference type="PRINTS" id="PR00411">
    <property type="entry name" value="PNDRDTASEI"/>
</dbReference>
<proteinExistence type="inferred from homology"/>
<dbReference type="RefSeq" id="WP_317743497.1">
    <property type="nucleotide sequence ID" value="NZ_JAWLUP010000031.1"/>
</dbReference>
<dbReference type="GO" id="GO:0050661">
    <property type="term" value="F:NADP binding"/>
    <property type="evidence" value="ECO:0007669"/>
    <property type="project" value="InterPro"/>
</dbReference>
<gene>
    <name evidence="6" type="ORF">R4315_14490</name>
</gene>
<dbReference type="InterPro" id="IPR036188">
    <property type="entry name" value="FAD/NAD-bd_sf"/>
</dbReference>
<protein>
    <submittedName>
        <fullName evidence="6">NAD(P)/FAD-dependent oxidoreductase</fullName>
        <ecNumber evidence="6">1.14.13.-</ecNumber>
    </submittedName>
</protein>
<keyword evidence="3" id="KW-0274">FAD</keyword>
<evidence type="ECO:0000313" key="6">
    <source>
        <dbReference type="EMBL" id="MDV7265742.1"/>
    </source>
</evidence>
<dbReference type="Pfam" id="PF00743">
    <property type="entry name" value="FMO-like"/>
    <property type="match status" value="1"/>
</dbReference>
<comment type="similarity">
    <text evidence="1">Belongs to the FAD-binding monooxygenase family.</text>
</comment>
<evidence type="ECO:0000256" key="1">
    <source>
        <dbReference type="ARBA" id="ARBA00010139"/>
    </source>
</evidence>
<dbReference type="Proteomes" id="UP001185863">
    <property type="component" value="Unassembled WGS sequence"/>
</dbReference>
<dbReference type="InterPro" id="IPR020946">
    <property type="entry name" value="Flavin_mOase-like"/>
</dbReference>
<evidence type="ECO:0000256" key="2">
    <source>
        <dbReference type="ARBA" id="ARBA00022630"/>
    </source>
</evidence>
<dbReference type="PANTHER" id="PTHR43539:SF68">
    <property type="entry name" value="FLAVIN-BINDING MONOOXYGENASE-LIKE PROTEIN (AFU_ORTHOLOGUE AFUA_4G09220)"/>
    <property type="match status" value="1"/>
</dbReference>
<comment type="caution">
    <text evidence="6">The sequence shown here is derived from an EMBL/GenBank/DDBJ whole genome shotgun (WGS) entry which is preliminary data.</text>
</comment>
<sequence length="600" mass="65668">MTVTEEVAGRSNTAEVDATAAMTIFTTWLDTFTKALLNRDAGELSDVLAPNAWWRDMVALDWQMSSHHGTADITSFVFSSPQAIAKITLDDIVAPSHTTPEPGTSWIEGFFHLETGTVRGRGHARLIEDSDGSWRAWTVLTEGAELNNRPLAVRHRRPRPSGHATETPWHHRRADSTSFERTDPEVLIIGGAQNGLGLAATLGLMGVDTLVVEKSERVGDVWRDRYESLVLHAPVYSDHLPHFPFPDSWPVYTPARKFANWLETYAEAMELNVWNGTEVVSADYDRDASAWTVVTRSDAGERTLRPRHFVVATGTSSVPWVPGIPGREEFSGTVIHSSEHRTGQGWQDRNVVVVGAGTSAHDVAEDFHYGGAHVTMVQRGPTYVLSRDRGNKILFESAYSEDSLPLDYADLQSNSIPWPLLLQMAESQTAAIADEDRDMLDGLEAAGFSTCMGDRRTGERSGLMSFGCRPGGPGGYYVDVGASQLIIDGKIAVRSGVGLDRFTRNGVVLSDGTELAADLVVLATGFLDMRESSRKFLGDAVVDSTGAFYGIDETRNERGLIFQPSGFPHLWYAGGGVIEVRRYGKFLALQIAAELDGLVE</sequence>
<dbReference type="EC" id="1.14.13.-" evidence="6"/>
<dbReference type="EMBL" id="JAWLUP010000031">
    <property type="protein sequence ID" value="MDV7265742.1"/>
    <property type="molecule type" value="Genomic_DNA"/>
</dbReference>
<dbReference type="GO" id="GO:0004499">
    <property type="term" value="F:N,N-dimethylaniline monooxygenase activity"/>
    <property type="evidence" value="ECO:0007669"/>
    <property type="project" value="InterPro"/>
</dbReference>
<organism evidence="6 7">
    <name type="scientific">Rhodococcus oxybenzonivorans</name>
    <dbReference type="NCBI Taxonomy" id="1990687"/>
    <lineage>
        <taxon>Bacteria</taxon>
        <taxon>Bacillati</taxon>
        <taxon>Actinomycetota</taxon>
        <taxon>Actinomycetes</taxon>
        <taxon>Mycobacteriales</taxon>
        <taxon>Nocardiaceae</taxon>
        <taxon>Rhodococcus</taxon>
    </lineage>
</organism>
<dbReference type="PANTHER" id="PTHR43539">
    <property type="entry name" value="FLAVIN-BINDING MONOOXYGENASE-LIKE PROTEIN (AFU_ORTHOLOGUE AFUA_4G09220)"/>
    <property type="match status" value="1"/>
</dbReference>
<evidence type="ECO:0000256" key="5">
    <source>
        <dbReference type="SAM" id="MobiDB-lite"/>
    </source>
</evidence>
<dbReference type="SUPFAM" id="SSF51905">
    <property type="entry name" value="FAD/NAD(P)-binding domain"/>
    <property type="match status" value="2"/>
</dbReference>
<accession>A0AAE4UZU3</accession>
<dbReference type="InterPro" id="IPR050982">
    <property type="entry name" value="Auxin_biosynth/cation_transpt"/>
</dbReference>
<keyword evidence="2" id="KW-0285">Flavoprotein</keyword>
<evidence type="ECO:0000256" key="4">
    <source>
        <dbReference type="ARBA" id="ARBA00023002"/>
    </source>
</evidence>
<keyword evidence="4 6" id="KW-0560">Oxidoreductase</keyword>
<dbReference type="SUPFAM" id="SSF54427">
    <property type="entry name" value="NTF2-like"/>
    <property type="match status" value="1"/>
</dbReference>